<sequence>MILTLDNLACRYNVLPSEALGRATTFDLHVMDTAVRHQRHQQARAELEQDLKSGRARPVAPPTQDQMKAMLDRVKELK</sequence>
<accession>A0A6J5LSB6</accession>
<feature type="region of interest" description="Disordered" evidence="1">
    <location>
        <begin position="40"/>
        <end position="66"/>
    </location>
</feature>
<reference evidence="2" key="1">
    <citation type="submission" date="2020-04" db="EMBL/GenBank/DDBJ databases">
        <authorList>
            <person name="Chiriac C."/>
            <person name="Salcher M."/>
            <person name="Ghai R."/>
            <person name="Kavagutti S V."/>
        </authorList>
    </citation>
    <scope>NUCLEOTIDE SEQUENCE</scope>
</reference>
<feature type="compositionally biased region" description="Basic and acidic residues" evidence="1">
    <location>
        <begin position="43"/>
        <end position="53"/>
    </location>
</feature>
<evidence type="ECO:0000256" key="1">
    <source>
        <dbReference type="SAM" id="MobiDB-lite"/>
    </source>
</evidence>
<dbReference type="EMBL" id="LR796331">
    <property type="protein sequence ID" value="CAB4137494.1"/>
    <property type="molecule type" value="Genomic_DNA"/>
</dbReference>
<organism evidence="2">
    <name type="scientific">uncultured Caudovirales phage</name>
    <dbReference type="NCBI Taxonomy" id="2100421"/>
    <lineage>
        <taxon>Viruses</taxon>
        <taxon>Duplodnaviria</taxon>
        <taxon>Heunggongvirae</taxon>
        <taxon>Uroviricota</taxon>
        <taxon>Caudoviricetes</taxon>
        <taxon>Peduoviridae</taxon>
        <taxon>Maltschvirus</taxon>
        <taxon>Maltschvirus maltsch</taxon>
    </lineage>
</organism>
<name>A0A6J5LSB6_9CAUD</name>
<protein>
    <submittedName>
        <fullName evidence="2">Uncharacterized protein</fullName>
    </submittedName>
</protein>
<evidence type="ECO:0000313" key="2">
    <source>
        <dbReference type="EMBL" id="CAB4137494.1"/>
    </source>
</evidence>
<proteinExistence type="predicted"/>
<gene>
    <name evidence="2" type="ORF">UFOVP327_29</name>
</gene>